<dbReference type="KEGG" id="alt:ambt_04770"/>
<dbReference type="HAMAP" id="MF_01866">
    <property type="entry name" value="UPF0745"/>
    <property type="match status" value="1"/>
</dbReference>
<evidence type="ECO:0000256" key="1">
    <source>
        <dbReference type="HAMAP-Rule" id="MF_01866"/>
    </source>
</evidence>
<evidence type="ECO:0000259" key="2">
    <source>
        <dbReference type="PROSITE" id="PS51648"/>
    </source>
</evidence>
<sequence length="99" mass="11446">MMLCAIYKSRKHLGMYLYVPNKDQFEDVPEILKEKFGKPELVTVLSLDKHEKLAGVDKQKLVAELEEKGFYLQLPPKEDDLLMAHRKSLGLQATPDKKF</sequence>
<dbReference type="Gene3D" id="3.10.510.20">
    <property type="entry name" value="YcgL domain"/>
    <property type="match status" value="1"/>
</dbReference>
<dbReference type="eggNOG" id="COG3100">
    <property type="taxonomic scope" value="Bacteria"/>
</dbReference>
<feature type="domain" description="YcgL" evidence="2">
    <location>
        <begin position="2"/>
        <end position="86"/>
    </location>
</feature>
<dbReference type="PROSITE" id="PS51648">
    <property type="entry name" value="YCGL"/>
    <property type="match status" value="1"/>
</dbReference>
<dbReference type="EMBL" id="CP002339">
    <property type="protein sequence ID" value="AEF02504.1"/>
    <property type="molecule type" value="Genomic_DNA"/>
</dbReference>
<dbReference type="SUPFAM" id="SSF160191">
    <property type="entry name" value="YcgL-like"/>
    <property type="match status" value="1"/>
</dbReference>
<dbReference type="HOGENOM" id="CLU_155118_1_0_6"/>
<dbReference type="InterPro" id="IPR038068">
    <property type="entry name" value="YcgL-like_sf"/>
</dbReference>
<protein>
    <recommendedName>
        <fullName evidence="1">YcgL domain-containing protein ambt_04770</fullName>
    </recommendedName>
</protein>
<reference evidence="3 4" key="1">
    <citation type="journal article" date="2011" name="J. Bacteriol.">
        <title>Complete genome sequence of the polycyclic aromatic hydrocarbon-degrading bacterium Alteromonas sp. strain SN2.</title>
        <authorList>
            <person name="Jin H.M."/>
            <person name="Jeong H."/>
            <person name="Moon E.J."/>
            <person name="Math R.K."/>
            <person name="Lee K."/>
            <person name="Kim H.J."/>
            <person name="Jeon C.O."/>
            <person name="Oh T.K."/>
            <person name="Kim J.F."/>
        </authorList>
    </citation>
    <scope>NUCLEOTIDE SEQUENCE [LARGE SCALE GENOMIC DNA]</scope>
    <source>
        <strain evidence="4">JCM 17741 / KACC 18427 / KCTC 11700BP / SN2</strain>
    </source>
</reference>
<dbReference type="PANTHER" id="PTHR38109">
    <property type="entry name" value="PROTEIN YCGL"/>
    <property type="match status" value="1"/>
</dbReference>
<name>F5ZB69_ALTNA</name>
<organism evidence="3 4">
    <name type="scientific">Alteromonas naphthalenivorans</name>
    <dbReference type="NCBI Taxonomy" id="715451"/>
    <lineage>
        <taxon>Bacteria</taxon>
        <taxon>Pseudomonadati</taxon>
        <taxon>Pseudomonadota</taxon>
        <taxon>Gammaproteobacteria</taxon>
        <taxon>Alteromonadales</taxon>
        <taxon>Alteromonadaceae</taxon>
        <taxon>Alteromonas/Salinimonas group</taxon>
        <taxon>Alteromonas</taxon>
    </lineage>
</organism>
<dbReference type="InterPro" id="IPR027354">
    <property type="entry name" value="YcgL_dom"/>
</dbReference>
<accession>F5ZB69</accession>
<keyword evidence="4" id="KW-1185">Reference proteome</keyword>
<dbReference type="Proteomes" id="UP000000683">
    <property type="component" value="Chromosome"/>
</dbReference>
<gene>
    <name evidence="3" type="ordered locus">ambt_04770</name>
</gene>
<dbReference type="Pfam" id="PF05166">
    <property type="entry name" value="YcgL"/>
    <property type="match status" value="1"/>
</dbReference>
<dbReference type="PANTHER" id="PTHR38109:SF1">
    <property type="entry name" value="PROTEIN YCGL"/>
    <property type="match status" value="1"/>
</dbReference>
<dbReference type="AlphaFoldDB" id="F5ZB69"/>
<proteinExistence type="inferred from homology"/>
<evidence type="ECO:0000313" key="4">
    <source>
        <dbReference type="Proteomes" id="UP000000683"/>
    </source>
</evidence>
<evidence type="ECO:0000313" key="3">
    <source>
        <dbReference type="EMBL" id="AEF02504.1"/>
    </source>
</evidence>